<name>A0ABV9RVS3_9PSEU</name>
<feature type="signal peptide" evidence="1">
    <location>
        <begin position="1"/>
        <end position="29"/>
    </location>
</feature>
<dbReference type="Proteomes" id="UP001595859">
    <property type="component" value="Unassembled WGS sequence"/>
</dbReference>
<feature type="chain" id="PRO_5046635045" description="Secreted protein" evidence="1">
    <location>
        <begin position="30"/>
        <end position="120"/>
    </location>
</feature>
<gene>
    <name evidence="2" type="ORF">ACFPCV_02615</name>
</gene>
<sequence>MIRRAAITFGAALALAIGGAAFTAPAAHADSSAKETGVKATFTSHGEIFRLYDTSCDGNPVYLVYKINGGSENRHDFSGGCNNSAEYNKSYSEGALVEYKACVNIRLGIDRCSGWSDDDA</sequence>
<accession>A0ABV9RVS3</accession>
<proteinExistence type="predicted"/>
<reference evidence="3" key="1">
    <citation type="journal article" date="2019" name="Int. J. Syst. Evol. Microbiol.">
        <title>The Global Catalogue of Microorganisms (GCM) 10K type strain sequencing project: providing services to taxonomists for standard genome sequencing and annotation.</title>
        <authorList>
            <consortium name="The Broad Institute Genomics Platform"/>
            <consortium name="The Broad Institute Genome Sequencing Center for Infectious Disease"/>
            <person name="Wu L."/>
            <person name="Ma J."/>
        </authorList>
    </citation>
    <scope>NUCLEOTIDE SEQUENCE [LARGE SCALE GENOMIC DNA]</scope>
    <source>
        <strain evidence="3">ZS-22-S1</strain>
    </source>
</reference>
<comment type="caution">
    <text evidence="2">The sequence shown here is derived from an EMBL/GenBank/DDBJ whole genome shotgun (WGS) entry which is preliminary data.</text>
</comment>
<evidence type="ECO:0000313" key="2">
    <source>
        <dbReference type="EMBL" id="MFC4852381.1"/>
    </source>
</evidence>
<evidence type="ECO:0000256" key="1">
    <source>
        <dbReference type="SAM" id="SignalP"/>
    </source>
</evidence>
<evidence type="ECO:0008006" key="4">
    <source>
        <dbReference type="Google" id="ProtNLM"/>
    </source>
</evidence>
<dbReference type="RefSeq" id="WP_378054043.1">
    <property type="nucleotide sequence ID" value="NZ_JBHSIS010000002.1"/>
</dbReference>
<keyword evidence="1" id="KW-0732">Signal</keyword>
<organism evidence="2 3">
    <name type="scientific">Actinophytocola glycyrrhizae</name>
    <dbReference type="NCBI Taxonomy" id="2044873"/>
    <lineage>
        <taxon>Bacteria</taxon>
        <taxon>Bacillati</taxon>
        <taxon>Actinomycetota</taxon>
        <taxon>Actinomycetes</taxon>
        <taxon>Pseudonocardiales</taxon>
        <taxon>Pseudonocardiaceae</taxon>
    </lineage>
</organism>
<evidence type="ECO:0000313" key="3">
    <source>
        <dbReference type="Proteomes" id="UP001595859"/>
    </source>
</evidence>
<keyword evidence="3" id="KW-1185">Reference proteome</keyword>
<dbReference type="EMBL" id="JBHSIS010000002">
    <property type="protein sequence ID" value="MFC4852381.1"/>
    <property type="molecule type" value="Genomic_DNA"/>
</dbReference>
<protein>
    <recommendedName>
        <fullName evidence="4">Secreted protein</fullName>
    </recommendedName>
</protein>